<gene>
    <name evidence="2" type="ORF">I4J89_37980</name>
</gene>
<dbReference type="EMBL" id="JADQTO010000026">
    <property type="protein sequence ID" value="MBG0567254.1"/>
    <property type="molecule type" value="Genomic_DNA"/>
</dbReference>
<dbReference type="RefSeq" id="WP_196419032.1">
    <property type="nucleotide sequence ID" value="NZ_JADQTO010000026.1"/>
</dbReference>
<dbReference type="AlphaFoldDB" id="A0A931G6I0"/>
<reference evidence="2" key="1">
    <citation type="submission" date="2020-11" db="EMBL/GenBank/DDBJ databases">
        <title>Isolation and identification of active actinomycetes.</title>
        <authorList>
            <person name="Sun X."/>
        </authorList>
    </citation>
    <scope>NUCLEOTIDE SEQUENCE</scope>
    <source>
        <strain evidence="2">NEAU-A11</strain>
    </source>
</reference>
<feature type="transmembrane region" description="Helical" evidence="1">
    <location>
        <begin position="126"/>
        <end position="143"/>
    </location>
</feature>
<feature type="transmembrane region" description="Helical" evidence="1">
    <location>
        <begin position="12"/>
        <end position="30"/>
    </location>
</feature>
<feature type="transmembrane region" description="Helical" evidence="1">
    <location>
        <begin position="50"/>
        <end position="82"/>
    </location>
</feature>
<feature type="transmembrane region" description="Helical" evidence="1">
    <location>
        <begin position="177"/>
        <end position="197"/>
    </location>
</feature>
<keyword evidence="1" id="KW-1133">Transmembrane helix</keyword>
<evidence type="ECO:0000313" key="2">
    <source>
        <dbReference type="EMBL" id="MBG0567254.1"/>
    </source>
</evidence>
<name>A0A931G6I0_9ACTN</name>
<feature type="transmembrane region" description="Helical" evidence="1">
    <location>
        <begin position="94"/>
        <end position="114"/>
    </location>
</feature>
<accession>A0A931G6I0</accession>
<organism evidence="2 3">
    <name type="scientific">Actinoplanes aureus</name>
    <dbReference type="NCBI Taxonomy" id="2792083"/>
    <lineage>
        <taxon>Bacteria</taxon>
        <taxon>Bacillati</taxon>
        <taxon>Actinomycetota</taxon>
        <taxon>Actinomycetes</taxon>
        <taxon>Micromonosporales</taxon>
        <taxon>Micromonosporaceae</taxon>
        <taxon>Actinoplanes</taxon>
    </lineage>
</organism>
<dbReference type="Proteomes" id="UP000598146">
    <property type="component" value="Unassembled WGS sequence"/>
</dbReference>
<evidence type="ECO:0000256" key="1">
    <source>
        <dbReference type="SAM" id="Phobius"/>
    </source>
</evidence>
<keyword evidence="1" id="KW-0472">Membrane</keyword>
<keyword evidence="1" id="KW-0812">Transmembrane</keyword>
<keyword evidence="3" id="KW-1185">Reference proteome</keyword>
<sequence length="220" mass="25581">MRKQVDQEHWLLWPVRAIAVVVVLPFRLLWEAAKLIGRFLNRYLLAPLAWLWQHLVVIPVLWLAQLIWTAVRIVIGVPLAWLWQQALQPALRALWRYVLRPVFVGVLLAVTFVIERLIAPVGRFVYEWLLAPVGRALLWFLRAGWAGTSWLGRQLYRFLLRPFGIAVAWLWRYTFGALFRGIAWVWGVTVTPAARWVREEILRPAAEAARSVLVAVGLRR</sequence>
<protein>
    <submittedName>
        <fullName evidence="2">Uncharacterized protein</fullName>
    </submittedName>
</protein>
<evidence type="ECO:0000313" key="3">
    <source>
        <dbReference type="Proteomes" id="UP000598146"/>
    </source>
</evidence>
<proteinExistence type="predicted"/>
<comment type="caution">
    <text evidence="2">The sequence shown here is derived from an EMBL/GenBank/DDBJ whole genome shotgun (WGS) entry which is preliminary data.</text>
</comment>